<dbReference type="PROSITE" id="PS50195">
    <property type="entry name" value="PX"/>
    <property type="match status" value="1"/>
</dbReference>
<feature type="compositionally biased region" description="Polar residues" evidence="1">
    <location>
        <begin position="721"/>
        <end position="732"/>
    </location>
</feature>
<protein>
    <submittedName>
        <fullName evidence="3">Px domain containing protein</fullName>
    </submittedName>
</protein>
<evidence type="ECO:0000259" key="2">
    <source>
        <dbReference type="PROSITE" id="PS50195"/>
    </source>
</evidence>
<dbReference type="Pfam" id="PF00787">
    <property type="entry name" value="PX"/>
    <property type="match status" value="1"/>
</dbReference>
<dbReference type="OrthoDB" id="93876at2759"/>
<accession>A0A078AAE3</accession>
<dbReference type="GO" id="GO:0035091">
    <property type="term" value="F:phosphatidylinositol binding"/>
    <property type="evidence" value="ECO:0007669"/>
    <property type="project" value="InterPro"/>
</dbReference>
<proteinExistence type="predicted"/>
<keyword evidence="4" id="KW-1185">Reference proteome</keyword>
<dbReference type="AlphaFoldDB" id="A0A078AAE3"/>
<reference evidence="3 4" key="1">
    <citation type="submission" date="2014-06" db="EMBL/GenBank/DDBJ databases">
        <authorList>
            <person name="Swart Estienne"/>
        </authorList>
    </citation>
    <scope>NUCLEOTIDE SEQUENCE [LARGE SCALE GENOMIC DNA]</scope>
    <source>
        <strain evidence="3 4">130c</strain>
    </source>
</reference>
<feature type="domain" description="PX" evidence="2">
    <location>
        <begin position="8"/>
        <end position="121"/>
    </location>
</feature>
<feature type="region of interest" description="Disordered" evidence="1">
    <location>
        <begin position="721"/>
        <end position="747"/>
    </location>
</feature>
<dbReference type="Proteomes" id="UP000039865">
    <property type="component" value="Unassembled WGS sequence"/>
</dbReference>
<dbReference type="InterPro" id="IPR015943">
    <property type="entry name" value="WD40/YVTN_repeat-like_dom_sf"/>
</dbReference>
<dbReference type="InterPro" id="IPR001683">
    <property type="entry name" value="PX_dom"/>
</dbReference>
<dbReference type="InParanoid" id="A0A078AAE3"/>
<dbReference type="SUPFAM" id="SSF64268">
    <property type="entry name" value="PX domain"/>
    <property type="match status" value="1"/>
</dbReference>
<organism evidence="3 4">
    <name type="scientific">Stylonychia lemnae</name>
    <name type="common">Ciliate</name>
    <dbReference type="NCBI Taxonomy" id="5949"/>
    <lineage>
        <taxon>Eukaryota</taxon>
        <taxon>Sar</taxon>
        <taxon>Alveolata</taxon>
        <taxon>Ciliophora</taxon>
        <taxon>Intramacronucleata</taxon>
        <taxon>Spirotrichea</taxon>
        <taxon>Stichotrichia</taxon>
        <taxon>Sporadotrichida</taxon>
        <taxon>Oxytrichidae</taxon>
        <taxon>Stylonychinae</taxon>
        <taxon>Stylonychia</taxon>
    </lineage>
</organism>
<dbReference type="InterPro" id="IPR001680">
    <property type="entry name" value="WD40_rpt"/>
</dbReference>
<sequence length="747" mass="86436">MQMESLSQELKTSLIVRIVNYKEVKAVVYYTINLSKIYSGDQLQLEKRFSQFHALNEILKAKNYNDLPRFPNKSLLPLKNPDLLQRRRMELQDYMKGLVNRVDTRNSKDVIRFLELDKFAPELLLKKPKLVEMLDCGQMYFYVSHCVFIPKHNVFLLCLNDKYKKNSKLEVYSFRQTGVVRDSYVIKAPNTFMLPEAPVIRAFSFSGCLGGKVISNPAGDGHLQHYNEPDDILKDITKSQKVEKLLEYLFNTQIKALTYCEELDLLSIGFRDGKIQSFYLNIEIDKEDAEPEEDNSEEEYDNDFTDNSNITTPIRIQHNKAPNIVIQSVNNKKHKPSKQVADGTVLMKKAFEQVEDYDYDDMQGALNPNKTSGKFHLNNLNKSGNAPQLARLGGRQHSNTSYLGNRTQRSQLDTIQNHYQYDVDLERHYLEFSRHSCINAHKDKIVAMKLDRTRCFLYSIAYDKRLDLIDLTEKKLVISIKTFNAKFRALQIDDQLKRLYASSIEGQLFIFNIQGITPIVVHTLSFAEDLGYVKNIDIDITKNLLFCLTSASSFACIQLDSKNEKNSTVITTITNPYEPLEKLSKIAWLSRMNCYVEGSDKGKIRFCDVEAGGDCMFVLPSDFSERISCMHYCMEKNVLFVGAKCGKFRVWKMPNEWRGKQIDEIERDYEFSRKQVNLLKRNKTLLDSAREKQLKNSNKLVVGLDGSINNDRNMLSNQILEESQDQEQSNVESSRKNSDFQDWNQNK</sequence>
<dbReference type="InterPro" id="IPR036322">
    <property type="entry name" value="WD40_repeat_dom_sf"/>
</dbReference>
<dbReference type="EMBL" id="CCKQ01006457">
    <property type="protein sequence ID" value="CDW77768.1"/>
    <property type="molecule type" value="Genomic_DNA"/>
</dbReference>
<dbReference type="SMART" id="SM00312">
    <property type="entry name" value="PX"/>
    <property type="match status" value="1"/>
</dbReference>
<gene>
    <name evidence="3" type="primary">Contig18613.g19775</name>
    <name evidence="3" type="ORF">STYLEM_6734</name>
</gene>
<dbReference type="InterPro" id="IPR036871">
    <property type="entry name" value="PX_dom_sf"/>
</dbReference>
<feature type="compositionally biased region" description="Acidic residues" evidence="1">
    <location>
        <begin position="286"/>
        <end position="304"/>
    </location>
</feature>
<dbReference type="CDD" id="cd06093">
    <property type="entry name" value="PX_domain"/>
    <property type="match status" value="1"/>
</dbReference>
<evidence type="ECO:0000313" key="4">
    <source>
        <dbReference type="Proteomes" id="UP000039865"/>
    </source>
</evidence>
<dbReference type="SUPFAM" id="SSF50978">
    <property type="entry name" value="WD40 repeat-like"/>
    <property type="match status" value="1"/>
</dbReference>
<feature type="region of interest" description="Disordered" evidence="1">
    <location>
        <begin position="286"/>
        <end position="309"/>
    </location>
</feature>
<evidence type="ECO:0000313" key="3">
    <source>
        <dbReference type="EMBL" id="CDW77768.1"/>
    </source>
</evidence>
<dbReference type="SMART" id="SM00320">
    <property type="entry name" value="WD40"/>
    <property type="match status" value="3"/>
</dbReference>
<dbReference type="Gene3D" id="3.30.1520.10">
    <property type="entry name" value="Phox-like domain"/>
    <property type="match status" value="1"/>
</dbReference>
<dbReference type="Gene3D" id="2.130.10.10">
    <property type="entry name" value="YVTN repeat-like/Quinoprotein amine dehydrogenase"/>
    <property type="match status" value="1"/>
</dbReference>
<evidence type="ECO:0000256" key="1">
    <source>
        <dbReference type="SAM" id="MobiDB-lite"/>
    </source>
</evidence>
<name>A0A078AAE3_STYLE</name>